<name>A0A2R4AM65_9CAUD</name>
<gene>
    <name evidence="1" type="ORF">AhSzw1_96</name>
</gene>
<evidence type="ECO:0000313" key="1">
    <source>
        <dbReference type="EMBL" id="AVR76132.1"/>
    </source>
</evidence>
<keyword evidence="2" id="KW-1185">Reference proteome</keyword>
<proteinExistence type="predicted"/>
<dbReference type="Proteomes" id="UP000244342">
    <property type="component" value="Segment"/>
</dbReference>
<reference evidence="2" key="1">
    <citation type="submission" date="2017-12" db="EMBL/GenBank/DDBJ databases">
        <title>Genomic characterization of T5-related Aeromonas hydrophila phages AhSzq-1 and AhSzw-1 and proposal to be two new species.</title>
        <authorList>
            <person name="Yuan S."/>
            <person name="Chen L."/>
            <person name="Ma Y."/>
        </authorList>
    </citation>
    <scope>NUCLEOTIDE SEQUENCE [LARGE SCALE GENOMIC DNA]</scope>
</reference>
<protein>
    <submittedName>
        <fullName evidence="1">Uncharacterized protein</fullName>
    </submittedName>
</protein>
<accession>A0A2R4AM65</accession>
<dbReference type="EMBL" id="MG676225">
    <property type="protein sequence ID" value="AVR76132.1"/>
    <property type="molecule type" value="Genomic_DNA"/>
</dbReference>
<organism evidence="1 2">
    <name type="scientific">Aeromonas phage AhSzw-1</name>
    <dbReference type="NCBI Taxonomy" id="2138299"/>
    <lineage>
        <taxon>Viruses</taxon>
        <taxon>Duplodnaviria</taxon>
        <taxon>Heunggongvirae</taxon>
        <taxon>Uroviricota</taxon>
        <taxon>Caudoviricetes</taxon>
        <taxon>Demerecviridae</taxon>
        <taxon>Shenzhenvirus</taxon>
        <taxon>Shenzhenvirus AhSzw1</taxon>
    </lineage>
</organism>
<evidence type="ECO:0000313" key="2">
    <source>
        <dbReference type="Proteomes" id="UP000244342"/>
    </source>
</evidence>
<sequence length="120" mass="13846">MKMKKGISEGKFKRVCEMPDTTLLIATDIRERPELVMFHHLVTVKGDYTVTHTLIARNKGYYYFQYKDWTGEYKHYRTAKVPGHLGLVTGIPLLISRGGRIEVERPFKSTRAFGAKIELV</sequence>